<gene>
    <name evidence="14" type="ORF">BUTYVIB_00800</name>
</gene>
<evidence type="ECO:0000256" key="3">
    <source>
        <dbReference type="ARBA" id="ARBA00013194"/>
    </source>
</evidence>
<evidence type="ECO:0000256" key="8">
    <source>
        <dbReference type="ARBA" id="ARBA00023306"/>
    </source>
</evidence>
<proteinExistence type="predicted"/>
<dbReference type="GO" id="GO:0051301">
    <property type="term" value="P:cell division"/>
    <property type="evidence" value="ECO:0007669"/>
    <property type="project" value="UniProtKB-KW"/>
</dbReference>
<sequence>MKRKFIAALLVGVMAVSLAGCGKDKSKNTDKEPETKELQYYELGGKNYVELPDYSQYVEVGEYKGYEIPVDAPDSVEKQLQAYKDNVLSQNATYGDNITDRVVADTDEINLDFAGTYNGKAFDGGTSTNYKYKIHGGFIESLDSQLVGLECGKEYVLKCKFPDDYKTNTELAGKDVEFTIKVNYIYGEKTIPEWNDSFVSKLTSNKFTTVDDFEKELKTEIQAQNEYGLKKTYSSGLWSKILDSSKINGYPEDKLTSATDDYFSKYQEQYKKYAETYSKTYEEILTAYGFKSDDELKAACEEQAKKELEYIMLACEISKKENIAVTEEIYKALAEDLLSDYNFDSVEAFEKEYGRDYIMESFVFEGVSEWLCDNNKMDVNEKTTSTKAESDSSAADTKSE</sequence>
<evidence type="ECO:0000256" key="7">
    <source>
        <dbReference type="ARBA" id="ARBA00023235"/>
    </source>
</evidence>
<comment type="subcellular location">
    <subcellularLocation>
        <location evidence="2">Cytoplasm</location>
    </subcellularLocation>
</comment>
<evidence type="ECO:0000256" key="9">
    <source>
        <dbReference type="ARBA" id="ARBA00029986"/>
    </source>
</evidence>
<dbReference type="HOGENOM" id="CLU_033058_1_2_9"/>
<feature type="region of interest" description="Disordered" evidence="10">
    <location>
        <begin position="381"/>
        <end position="400"/>
    </location>
</feature>
<protein>
    <recommendedName>
        <fullName evidence="4">Trigger factor</fullName>
        <ecNumber evidence="3">5.2.1.8</ecNumber>
    </recommendedName>
    <alternativeName>
        <fullName evidence="9">PPIase</fullName>
    </alternativeName>
</protein>
<dbReference type="AlphaFoldDB" id="D4RY95"/>
<dbReference type="RefSeq" id="WP_005601910.1">
    <property type="nucleotide sequence ID" value="NZ_GG663521.1"/>
</dbReference>
<keyword evidence="7 14" id="KW-0413">Isomerase</keyword>
<keyword evidence="6" id="KW-0697">Rotamase</keyword>
<evidence type="ECO:0000259" key="12">
    <source>
        <dbReference type="Pfam" id="PF00254"/>
    </source>
</evidence>
<dbReference type="SUPFAM" id="SSF54534">
    <property type="entry name" value="FKBP-like"/>
    <property type="match status" value="1"/>
</dbReference>
<dbReference type="STRING" id="45851.BHV86_05205"/>
<dbReference type="InterPro" id="IPR046357">
    <property type="entry name" value="PPIase_dom_sf"/>
</dbReference>
<dbReference type="PIRSF" id="PIRSF003095">
    <property type="entry name" value="Trigger_factor"/>
    <property type="match status" value="1"/>
</dbReference>
<comment type="caution">
    <text evidence="14">The sequence shown here is derived from an EMBL/GenBank/DDBJ whole genome shotgun (WGS) entry which is preliminary data.</text>
</comment>
<evidence type="ECO:0000313" key="15">
    <source>
        <dbReference type="Proteomes" id="UP000006238"/>
    </source>
</evidence>
<name>D4RY95_9FIRM</name>
<comment type="catalytic activity">
    <reaction evidence="1">
        <text>[protein]-peptidylproline (omega=180) = [protein]-peptidylproline (omega=0)</text>
        <dbReference type="Rhea" id="RHEA:16237"/>
        <dbReference type="Rhea" id="RHEA-COMP:10747"/>
        <dbReference type="Rhea" id="RHEA-COMP:10748"/>
        <dbReference type="ChEBI" id="CHEBI:83833"/>
        <dbReference type="ChEBI" id="CHEBI:83834"/>
        <dbReference type="EC" id="5.2.1.8"/>
    </reaction>
</comment>
<keyword evidence="8" id="KW-0131">Cell cycle</keyword>
<evidence type="ECO:0000256" key="1">
    <source>
        <dbReference type="ARBA" id="ARBA00000971"/>
    </source>
</evidence>
<evidence type="ECO:0000256" key="10">
    <source>
        <dbReference type="SAM" id="MobiDB-lite"/>
    </source>
</evidence>
<dbReference type="Pfam" id="PF00254">
    <property type="entry name" value="FKBP_C"/>
    <property type="match status" value="1"/>
</dbReference>
<evidence type="ECO:0000313" key="14">
    <source>
        <dbReference type="EMBL" id="EFF68995.1"/>
    </source>
</evidence>
<dbReference type="Gene3D" id="3.10.50.40">
    <property type="match status" value="1"/>
</dbReference>
<evidence type="ECO:0000256" key="5">
    <source>
        <dbReference type="ARBA" id="ARBA00022618"/>
    </source>
</evidence>
<keyword evidence="15" id="KW-1185">Reference proteome</keyword>
<feature type="compositionally biased region" description="Polar residues" evidence="10">
    <location>
        <begin position="382"/>
        <end position="400"/>
    </location>
</feature>
<keyword evidence="11" id="KW-0732">Signal</keyword>
<dbReference type="InterPro" id="IPR037041">
    <property type="entry name" value="Trigger_fac_C_sf"/>
</dbReference>
<dbReference type="GeneID" id="98917252"/>
<evidence type="ECO:0000259" key="13">
    <source>
        <dbReference type="Pfam" id="PF05698"/>
    </source>
</evidence>
<evidence type="ECO:0000256" key="6">
    <source>
        <dbReference type="ARBA" id="ARBA00023110"/>
    </source>
</evidence>
<dbReference type="GO" id="GO:0015031">
    <property type="term" value="P:protein transport"/>
    <property type="evidence" value="ECO:0007669"/>
    <property type="project" value="InterPro"/>
</dbReference>
<reference evidence="14 15" key="1">
    <citation type="submission" date="2010-02" db="EMBL/GenBank/DDBJ databases">
        <authorList>
            <person name="Weinstock G."/>
            <person name="Sodergren E."/>
            <person name="Clifton S."/>
            <person name="Fulton L."/>
            <person name="Fulton B."/>
            <person name="Courtney L."/>
            <person name="Fronick C."/>
            <person name="Harrison M."/>
            <person name="Strong C."/>
            <person name="Farmer C."/>
            <person name="Delahaunty K."/>
            <person name="Markovic C."/>
            <person name="Hall O."/>
            <person name="Minx P."/>
            <person name="Tomlinson C."/>
            <person name="Mitreva M."/>
            <person name="Nelson J."/>
            <person name="Hou S."/>
            <person name="Wollam A."/>
            <person name="Pepin K.H."/>
            <person name="Johnson M."/>
            <person name="Bhonagiri V."/>
            <person name="Zhang X."/>
            <person name="Suruliraj S."/>
            <person name="Warren W."/>
            <person name="Chinwalla A."/>
            <person name="Mardis E.R."/>
            <person name="Wilson R.K."/>
        </authorList>
    </citation>
    <scope>NUCLEOTIDE SEQUENCE [LARGE SCALE GENOMIC DNA]</scope>
    <source>
        <strain evidence="14 15">DSM 2876</strain>
    </source>
</reference>
<evidence type="ECO:0000256" key="2">
    <source>
        <dbReference type="ARBA" id="ARBA00004496"/>
    </source>
</evidence>
<feature type="chain" id="PRO_5039527409" description="Trigger factor" evidence="11">
    <location>
        <begin position="20"/>
        <end position="400"/>
    </location>
</feature>
<dbReference type="InterPro" id="IPR008880">
    <property type="entry name" value="Trigger_fac_C"/>
</dbReference>
<organism evidence="14 15">
    <name type="scientific">Eshraghiella crossota DSM 2876</name>
    <dbReference type="NCBI Taxonomy" id="511680"/>
    <lineage>
        <taxon>Bacteria</taxon>
        <taxon>Bacillati</taxon>
        <taxon>Bacillota</taxon>
        <taxon>Clostridia</taxon>
        <taxon>Lachnospirales</taxon>
        <taxon>Lachnospiraceae</taxon>
        <taxon>Eshraghiella</taxon>
    </lineage>
</organism>
<dbReference type="EMBL" id="ABWN01000022">
    <property type="protein sequence ID" value="EFF68995.1"/>
    <property type="molecule type" value="Genomic_DNA"/>
</dbReference>
<feature type="domain" description="Trigger factor C-terminal" evidence="13">
    <location>
        <begin position="209"/>
        <end position="355"/>
    </location>
</feature>
<dbReference type="GO" id="GO:0006457">
    <property type="term" value="P:protein folding"/>
    <property type="evidence" value="ECO:0007669"/>
    <property type="project" value="InterPro"/>
</dbReference>
<evidence type="ECO:0000256" key="4">
    <source>
        <dbReference type="ARBA" id="ARBA00016902"/>
    </source>
</evidence>
<dbReference type="Pfam" id="PF05698">
    <property type="entry name" value="Trigger_C"/>
    <property type="match status" value="1"/>
</dbReference>
<dbReference type="eggNOG" id="COG0544">
    <property type="taxonomic scope" value="Bacteria"/>
</dbReference>
<dbReference type="GO" id="GO:0003755">
    <property type="term" value="F:peptidyl-prolyl cis-trans isomerase activity"/>
    <property type="evidence" value="ECO:0007669"/>
    <property type="project" value="UniProtKB-KW"/>
</dbReference>
<dbReference type="Gene3D" id="1.10.3120.10">
    <property type="entry name" value="Trigger factor, C-terminal domain"/>
    <property type="match status" value="1"/>
</dbReference>
<dbReference type="SUPFAM" id="SSF109998">
    <property type="entry name" value="Triger factor/SurA peptide-binding domain-like"/>
    <property type="match status" value="1"/>
</dbReference>
<dbReference type="Proteomes" id="UP000006238">
    <property type="component" value="Unassembled WGS sequence"/>
</dbReference>
<dbReference type="EC" id="5.2.1.8" evidence="3"/>
<dbReference type="PROSITE" id="PS51257">
    <property type="entry name" value="PROKAR_LIPOPROTEIN"/>
    <property type="match status" value="1"/>
</dbReference>
<dbReference type="InterPro" id="IPR005215">
    <property type="entry name" value="Trig_fac"/>
</dbReference>
<keyword evidence="5" id="KW-0132">Cell division</keyword>
<feature type="domain" description="PPIase FKBP-type" evidence="12">
    <location>
        <begin position="103"/>
        <end position="182"/>
    </location>
</feature>
<evidence type="ECO:0000256" key="11">
    <source>
        <dbReference type="SAM" id="SignalP"/>
    </source>
</evidence>
<accession>D4RY95</accession>
<dbReference type="InterPro" id="IPR001179">
    <property type="entry name" value="PPIase_FKBP_dom"/>
</dbReference>
<feature type="signal peptide" evidence="11">
    <location>
        <begin position="1"/>
        <end position="19"/>
    </location>
</feature>
<dbReference type="InterPro" id="IPR027304">
    <property type="entry name" value="Trigger_fact/SurA_dom_sf"/>
</dbReference>
<dbReference type="GO" id="GO:0005737">
    <property type="term" value="C:cytoplasm"/>
    <property type="evidence" value="ECO:0007669"/>
    <property type="project" value="UniProtKB-SubCell"/>
</dbReference>